<dbReference type="SUPFAM" id="SSF54593">
    <property type="entry name" value="Glyoxalase/Bleomycin resistance protein/Dihydroxybiphenyl dioxygenase"/>
    <property type="match status" value="1"/>
</dbReference>
<evidence type="ECO:0000313" key="2">
    <source>
        <dbReference type="EMBL" id="KGA15545.1"/>
    </source>
</evidence>
<proteinExistence type="predicted"/>
<comment type="caution">
    <text evidence="2">The sequence shown here is derived from an EMBL/GenBank/DDBJ whole genome shotgun (WGS) entry which is preliminary data.</text>
</comment>
<feature type="domain" description="VOC" evidence="1">
    <location>
        <begin position="1"/>
        <end position="116"/>
    </location>
</feature>
<dbReference type="Pfam" id="PF00903">
    <property type="entry name" value="Glyoxalase"/>
    <property type="match status" value="1"/>
</dbReference>
<dbReference type="NCBIfam" id="NF041414">
    <property type="entry name" value="ArsI_CadI_VOC"/>
    <property type="match status" value="1"/>
</dbReference>
<dbReference type="InterPro" id="IPR037523">
    <property type="entry name" value="VOC_core"/>
</dbReference>
<sequence length="142" mass="15885">MRLQLALNVDNLEDAIDFYTKLFNTEPLKVKPGYANWAIVDPPLKLVIFEKGGEHGTINHLGVETDTAEEVVEADRRLRNSGLVTTGIDDTQCCFAEKTETWVDGVDGHKWEFYVKHSDVEQFVNLSLGRQQESGGNVCCPS</sequence>
<accession>A0A094PUV7</accession>
<evidence type="ECO:0000259" key="1">
    <source>
        <dbReference type="PROSITE" id="PS51819"/>
    </source>
</evidence>
<organism evidence="2">
    <name type="scientific">freshwater metagenome</name>
    <dbReference type="NCBI Taxonomy" id="449393"/>
    <lineage>
        <taxon>unclassified sequences</taxon>
        <taxon>metagenomes</taxon>
        <taxon>ecological metagenomes</taxon>
    </lineage>
</organism>
<protein>
    <recommendedName>
        <fullName evidence="1">VOC domain-containing protein</fullName>
    </recommendedName>
</protein>
<reference evidence="2" key="1">
    <citation type="submission" date="2014-06" db="EMBL/GenBank/DDBJ databases">
        <title>Key roles for freshwater Actinobacteria revealed by deep metagenomic sequencing.</title>
        <authorList>
            <person name="Ghai R."/>
            <person name="Mizuno C.M."/>
            <person name="Picazo A."/>
            <person name="Camacho A."/>
            <person name="Rodriguez-Valera F."/>
        </authorList>
    </citation>
    <scope>NUCLEOTIDE SEQUENCE</scope>
</reference>
<dbReference type="InterPro" id="IPR029068">
    <property type="entry name" value="Glyas_Bleomycin-R_OHBP_Dase"/>
</dbReference>
<dbReference type="PROSITE" id="PS51819">
    <property type="entry name" value="VOC"/>
    <property type="match status" value="1"/>
</dbReference>
<dbReference type="EMBL" id="JNSL01000110">
    <property type="protein sequence ID" value="KGA15545.1"/>
    <property type="molecule type" value="Genomic_DNA"/>
</dbReference>
<dbReference type="PANTHER" id="PTHR41294">
    <property type="entry name" value="CADMIUM-INDUCED PROTEIN CADI"/>
    <property type="match status" value="1"/>
</dbReference>
<gene>
    <name evidence="2" type="ORF">GM51_14670</name>
</gene>
<dbReference type="InterPro" id="IPR049789">
    <property type="entry name" value="ArsI/CadI-like"/>
</dbReference>
<dbReference type="PANTHER" id="PTHR41294:SF1">
    <property type="entry name" value="CADMIUM-INDUCED PROTEIN CADI"/>
    <property type="match status" value="1"/>
</dbReference>
<dbReference type="Gene3D" id="3.10.180.10">
    <property type="entry name" value="2,3-Dihydroxybiphenyl 1,2-Dioxygenase, domain 1"/>
    <property type="match status" value="1"/>
</dbReference>
<name>A0A094PUV7_9ZZZZ</name>
<dbReference type="GO" id="GO:0046686">
    <property type="term" value="P:response to cadmium ion"/>
    <property type="evidence" value="ECO:0007669"/>
    <property type="project" value="TreeGrafter"/>
</dbReference>
<dbReference type="InterPro" id="IPR052393">
    <property type="entry name" value="Cadmium-induced_rsp"/>
</dbReference>
<dbReference type="AlphaFoldDB" id="A0A094PUV7"/>
<dbReference type="InterPro" id="IPR004360">
    <property type="entry name" value="Glyas_Fos-R_dOase_dom"/>
</dbReference>